<dbReference type="SUPFAM" id="SSF47473">
    <property type="entry name" value="EF-hand"/>
    <property type="match status" value="1"/>
</dbReference>
<dbReference type="EMBL" id="VLTL01000047">
    <property type="protein sequence ID" value="KAA0165396.1"/>
    <property type="molecule type" value="Genomic_DNA"/>
</dbReference>
<dbReference type="OrthoDB" id="191686at2759"/>
<dbReference type="InterPro" id="IPR018247">
    <property type="entry name" value="EF_Hand_1_Ca_BS"/>
</dbReference>
<dbReference type="PROSITE" id="PS00018">
    <property type="entry name" value="EF_HAND_1"/>
    <property type="match status" value="1"/>
</dbReference>
<gene>
    <name evidence="6" type="ORF">FNF27_07486</name>
    <name evidence="5" type="ORF">FNF28_03452</name>
</gene>
<dbReference type="PANTHER" id="PTHR45942">
    <property type="entry name" value="PROTEIN PHOSPATASE 3 REGULATORY SUBUNIT B ALPHA ISOFORM TYPE 1"/>
    <property type="match status" value="1"/>
</dbReference>
<accession>A0A5A8DNZ0</accession>
<dbReference type="CDD" id="cd00051">
    <property type="entry name" value="EFh"/>
    <property type="match status" value="1"/>
</dbReference>
<evidence type="ECO:0000256" key="3">
    <source>
        <dbReference type="ARBA" id="ARBA00022837"/>
    </source>
</evidence>
<dbReference type="Proteomes" id="UP000324907">
    <property type="component" value="Unassembled WGS sequence"/>
</dbReference>
<evidence type="ECO:0000313" key="5">
    <source>
        <dbReference type="EMBL" id="KAA0165396.1"/>
    </source>
</evidence>
<evidence type="ECO:0000259" key="4">
    <source>
        <dbReference type="PROSITE" id="PS50222"/>
    </source>
</evidence>
<evidence type="ECO:0000256" key="1">
    <source>
        <dbReference type="ARBA" id="ARBA00022723"/>
    </source>
</evidence>
<dbReference type="InterPro" id="IPR011992">
    <property type="entry name" value="EF-hand-dom_pair"/>
</dbReference>
<dbReference type="PROSITE" id="PS50222">
    <property type="entry name" value="EF_HAND_2"/>
    <property type="match status" value="2"/>
</dbReference>
<proteinExistence type="predicted"/>
<dbReference type="Gene3D" id="1.10.238.10">
    <property type="entry name" value="EF-hand"/>
    <property type="match status" value="1"/>
</dbReference>
<organism evidence="6 7">
    <name type="scientific">Cafeteria roenbergensis</name>
    <name type="common">Marine flagellate</name>
    <dbReference type="NCBI Taxonomy" id="33653"/>
    <lineage>
        <taxon>Eukaryota</taxon>
        <taxon>Sar</taxon>
        <taxon>Stramenopiles</taxon>
        <taxon>Bigyra</taxon>
        <taxon>Opalozoa</taxon>
        <taxon>Bicosoecida</taxon>
        <taxon>Cafeteriaceae</taxon>
        <taxon>Cafeteria</taxon>
    </lineage>
</organism>
<keyword evidence="3" id="KW-0106">Calcium</keyword>
<dbReference type="InterPro" id="IPR002048">
    <property type="entry name" value="EF_hand_dom"/>
</dbReference>
<evidence type="ECO:0000313" key="7">
    <source>
        <dbReference type="Proteomes" id="UP000322899"/>
    </source>
</evidence>
<keyword evidence="2" id="KW-0677">Repeat</keyword>
<dbReference type="EMBL" id="VLTO01000087">
    <property type="protein sequence ID" value="KAA0166414.1"/>
    <property type="molecule type" value="Genomic_DNA"/>
</dbReference>
<feature type="domain" description="EF-hand" evidence="4">
    <location>
        <begin position="119"/>
        <end position="154"/>
    </location>
</feature>
<evidence type="ECO:0000313" key="8">
    <source>
        <dbReference type="Proteomes" id="UP000324907"/>
    </source>
</evidence>
<name>A0A5A8DNZ0_CAFRO</name>
<dbReference type="SMART" id="SM00054">
    <property type="entry name" value="EFh"/>
    <property type="match status" value="2"/>
</dbReference>
<evidence type="ECO:0000313" key="6">
    <source>
        <dbReference type="EMBL" id="KAA0166414.1"/>
    </source>
</evidence>
<evidence type="ECO:0000256" key="2">
    <source>
        <dbReference type="ARBA" id="ARBA00022737"/>
    </source>
</evidence>
<dbReference type="GO" id="GO:0005509">
    <property type="term" value="F:calcium ion binding"/>
    <property type="evidence" value="ECO:0007669"/>
    <property type="project" value="InterPro"/>
</dbReference>
<dbReference type="AlphaFoldDB" id="A0A5A8DNZ0"/>
<keyword evidence="1" id="KW-0479">Metal-binding</keyword>
<reference evidence="7 8" key="1">
    <citation type="submission" date="2019-07" db="EMBL/GenBank/DDBJ databases">
        <title>Genomes of Cafeteria roenbergensis.</title>
        <authorList>
            <person name="Fischer M.G."/>
            <person name="Hackl T."/>
            <person name="Roman M."/>
        </authorList>
    </citation>
    <scope>NUCLEOTIDE SEQUENCE [LARGE SCALE GENOMIC DNA]</scope>
    <source>
        <strain evidence="6 7">E4-10P</strain>
        <strain evidence="5 8">RCC970-E3</strain>
    </source>
</reference>
<dbReference type="Pfam" id="PF00036">
    <property type="entry name" value="EF-hand_1"/>
    <property type="match status" value="1"/>
</dbReference>
<comment type="caution">
    <text evidence="6">The sequence shown here is derived from an EMBL/GenBank/DDBJ whole genome shotgun (WGS) entry which is preliminary data.</text>
</comment>
<sequence length="181" mass="19642">MGQCAACCSGSDAVGVAETPFYGAGARQAPPAGVAEIERRNQLLDRFEPTDVQLLRQRFVEAKGDADALSRQAFTSLFELEDMPKEAREAAFRMFDVDGSGQISFREFCWAMGVCVLSGSDERLRLIFDLFDFDKDGQLSAAEADALLLAAKRSIQQFPRIQGVRGVGKGPGGRGRDLGEV</sequence>
<dbReference type="PRINTS" id="PR00450">
    <property type="entry name" value="RECOVERIN"/>
</dbReference>
<protein>
    <recommendedName>
        <fullName evidence="4">EF-hand domain-containing protein</fullName>
    </recommendedName>
</protein>
<feature type="domain" description="EF-hand" evidence="4">
    <location>
        <begin position="83"/>
        <end position="118"/>
    </location>
</feature>
<dbReference type="Proteomes" id="UP000322899">
    <property type="component" value="Unassembled WGS sequence"/>
</dbReference>
<dbReference type="Pfam" id="PF13833">
    <property type="entry name" value="EF-hand_8"/>
    <property type="match status" value="1"/>
</dbReference>